<feature type="transmembrane region" description="Helical" evidence="9">
    <location>
        <begin position="57"/>
        <end position="77"/>
    </location>
</feature>
<dbReference type="GO" id="GO:1902600">
    <property type="term" value="P:proton transmembrane transport"/>
    <property type="evidence" value="ECO:0007669"/>
    <property type="project" value="InterPro"/>
</dbReference>
<evidence type="ECO:0000259" key="10">
    <source>
        <dbReference type="Pfam" id="PF00999"/>
    </source>
</evidence>
<reference evidence="12 13" key="1">
    <citation type="journal article" date="2013" name="J. Microbiol.">
        <title>Lysinibacillus chungkukjangi sp. nov., isolated from Chungkukjang, Korean fermented soybean food.</title>
        <authorList>
            <person name="Kim S.J."/>
            <person name="Jang Y.H."/>
            <person name="Hamada M."/>
            <person name="Ahn J.H."/>
            <person name="Weon H.Y."/>
            <person name="Suzuki K."/>
            <person name="Whang K.S."/>
            <person name="Kwon S.W."/>
        </authorList>
    </citation>
    <scope>NUCLEOTIDE SEQUENCE [LARGE SCALE GENOMIC DNA]</scope>
    <source>
        <strain evidence="12 13">MCCC 1A12701</strain>
    </source>
</reference>
<dbReference type="PANTHER" id="PTHR32507">
    <property type="entry name" value="NA(+)/H(+) ANTIPORTER 1"/>
    <property type="match status" value="1"/>
</dbReference>
<feature type="transmembrane region" description="Helical" evidence="9">
    <location>
        <begin position="89"/>
        <end position="112"/>
    </location>
</feature>
<dbReference type="EMBL" id="RRCT01000003">
    <property type="protein sequence ID" value="RQW75649.1"/>
    <property type="molecule type" value="Genomic_DNA"/>
</dbReference>
<feature type="transmembrane region" description="Helical" evidence="9">
    <location>
        <begin position="118"/>
        <end position="138"/>
    </location>
</feature>
<feature type="domain" description="Cation/H+ exchanger transmembrane" evidence="10">
    <location>
        <begin position="18"/>
        <end position="391"/>
    </location>
</feature>
<feature type="transmembrane region" description="Helical" evidence="9">
    <location>
        <begin position="301"/>
        <end position="321"/>
    </location>
</feature>
<dbReference type="RefSeq" id="WP_124763554.1">
    <property type="nucleotide sequence ID" value="NZ_JAFBDY010000015.1"/>
</dbReference>
<feature type="transmembrane region" description="Helical" evidence="9">
    <location>
        <begin position="6"/>
        <end position="24"/>
    </location>
</feature>
<dbReference type="InterPro" id="IPR038770">
    <property type="entry name" value="Na+/solute_symporter_sf"/>
</dbReference>
<feature type="transmembrane region" description="Helical" evidence="9">
    <location>
        <begin position="222"/>
        <end position="252"/>
    </location>
</feature>
<keyword evidence="4" id="KW-1003">Cell membrane</keyword>
<feature type="domain" description="RCK N-terminal" evidence="11">
    <location>
        <begin position="402"/>
        <end position="483"/>
    </location>
</feature>
<evidence type="ECO:0000256" key="9">
    <source>
        <dbReference type="SAM" id="Phobius"/>
    </source>
</evidence>
<evidence type="ECO:0000259" key="11">
    <source>
        <dbReference type="Pfam" id="PF02254"/>
    </source>
</evidence>
<organism evidence="12 13">
    <name type="scientific">Lysinibacillus composti</name>
    <dbReference type="NCBI Taxonomy" id="720633"/>
    <lineage>
        <taxon>Bacteria</taxon>
        <taxon>Bacillati</taxon>
        <taxon>Bacillota</taxon>
        <taxon>Bacilli</taxon>
        <taxon>Bacillales</taxon>
        <taxon>Bacillaceae</taxon>
        <taxon>Lysinibacillus</taxon>
    </lineage>
</organism>
<feature type="transmembrane region" description="Helical" evidence="9">
    <location>
        <begin position="333"/>
        <end position="356"/>
    </location>
</feature>
<keyword evidence="5 9" id="KW-0812">Transmembrane</keyword>
<evidence type="ECO:0000256" key="8">
    <source>
        <dbReference type="ARBA" id="ARBA00023136"/>
    </source>
</evidence>
<protein>
    <submittedName>
        <fullName evidence="12">Sodium:proton antiporter</fullName>
    </submittedName>
</protein>
<feature type="transmembrane region" description="Helical" evidence="9">
    <location>
        <begin position="150"/>
        <end position="174"/>
    </location>
</feature>
<accession>A0A3N9UHT2</accession>
<name>A0A3N9UHT2_9BACI</name>
<gene>
    <name evidence="12" type="ORF">EBB45_05805</name>
</gene>
<dbReference type="GO" id="GO:0006813">
    <property type="term" value="P:potassium ion transport"/>
    <property type="evidence" value="ECO:0007669"/>
    <property type="project" value="InterPro"/>
</dbReference>
<dbReference type="SUPFAM" id="SSF51735">
    <property type="entry name" value="NAD(P)-binding Rossmann-fold domains"/>
    <property type="match status" value="1"/>
</dbReference>
<proteinExistence type="predicted"/>
<keyword evidence="2" id="KW-0813">Transport</keyword>
<evidence type="ECO:0000256" key="4">
    <source>
        <dbReference type="ARBA" id="ARBA00022475"/>
    </source>
</evidence>
<feature type="transmembrane region" description="Helical" evidence="9">
    <location>
        <begin position="186"/>
        <end position="210"/>
    </location>
</feature>
<dbReference type="AlphaFoldDB" id="A0A3N9UHT2"/>
<evidence type="ECO:0000313" key="12">
    <source>
        <dbReference type="EMBL" id="RQW75649.1"/>
    </source>
</evidence>
<keyword evidence="6 9" id="KW-1133">Transmembrane helix</keyword>
<evidence type="ECO:0000313" key="13">
    <source>
        <dbReference type="Proteomes" id="UP000274033"/>
    </source>
</evidence>
<evidence type="ECO:0000256" key="5">
    <source>
        <dbReference type="ARBA" id="ARBA00022692"/>
    </source>
</evidence>
<dbReference type="OrthoDB" id="570124at2"/>
<evidence type="ECO:0000256" key="2">
    <source>
        <dbReference type="ARBA" id="ARBA00022448"/>
    </source>
</evidence>
<feature type="transmembrane region" description="Helical" evidence="9">
    <location>
        <begin position="368"/>
        <end position="389"/>
    </location>
</feature>
<dbReference type="Pfam" id="PF00999">
    <property type="entry name" value="Na_H_Exchanger"/>
    <property type="match status" value="1"/>
</dbReference>
<comment type="caution">
    <text evidence="12">The sequence shown here is derived from an EMBL/GenBank/DDBJ whole genome shotgun (WGS) entry which is preliminary data.</text>
</comment>
<dbReference type="GO" id="GO:0015297">
    <property type="term" value="F:antiporter activity"/>
    <property type="evidence" value="ECO:0007669"/>
    <property type="project" value="UniProtKB-KW"/>
</dbReference>
<dbReference type="PANTHER" id="PTHR32507:SF0">
    <property type="entry name" value="NA(+)_H(+) ANTIPORTER 2-RELATED"/>
    <property type="match status" value="1"/>
</dbReference>
<comment type="subcellular location">
    <subcellularLocation>
        <location evidence="1">Cell membrane</location>
        <topology evidence="1">Multi-pass membrane protein</topology>
    </subcellularLocation>
</comment>
<dbReference type="InterPro" id="IPR003148">
    <property type="entry name" value="RCK_N"/>
</dbReference>
<feature type="transmembrane region" description="Helical" evidence="9">
    <location>
        <begin position="401"/>
        <end position="418"/>
    </location>
</feature>
<evidence type="ECO:0000256" key="1">
    <source>
        <dbReference type="ARBA" id="ARBA00004651"/>
    </source>
</evidence>
<feature type="transmembrane region" description="Helical" evidence="9">
    <location>
        <begin position="31"/>
        <end position="51"/>
    </location>
</feature>
<sequence>MLDSVLFQIAMIITIGVLSQWIAWRFRLPAIVIMSLAGLIIGPFFGLFSPQETFGEIFSPIISLAVAIILFEGSLSLDFREIRGFRHSIVRISTVGALIAWLLGSLAAHYLAGLSLDVAFVIGGLFIVTGPTVIIPLLRQAKLKERPATILKWEGIVVDPFGALVALFAMEVVFFRNQMISGTSLLLFFGASVLAAVIGAGVGFSIGWLLERGYIPEYLKSPIVLGSVLLVFVLSDAIMHETGLLAVTAMGIVMANMHLSSLRDLLHFKENISVLLISSVFIMLTASLSIDTLLEILNWHMLAFVLAMMFVVRPLSIWLSTIGVGLTNKERTLIGWIAPRGIVALTVSGFFADVLVKSGFEGAEIITALTLGLVFSTVLAHGFSIGWLAKKLGLQATEESGVIIVGGGSFTAVLAEAIQSFDKPALIMDREWGRLYKARQLNIKTAVGDILSEHTEFSVDLTPYETLIAASGEDAYNALICHRFLPEYGREHIYQTPMHTGDPSDYSKTLGGKTFLDQGYDIHTLNHLVDEGYTIRKTTLTEQYTYSDYEEDQKSQTTIPLFAVDQDNNLFFLEDNKKRSLDGVTIVSLTSPIRKIIKAIEKAGNSEVSPSTDENV</sequence>
<dbReference type="Gene3D" id="3.40.50.720">
    <property type="entry name" value="NAD(P)-binding Rossmann-like Domain"/>
    <property type="match status" value="1"/>
</dbReference>
<evidence type="ECO:0000256" key="7">
    <source>
        <dbReference type="ARBA" id="ARBA00023065"/>
    </source>
</evidence>
<dbReference type="InterPro" id="IPR006153">
    <property type="entry name" value="Cation/H_exchanger_TM"/>
</dbReference>
<dbReference type="InterPro" id="IPR036291">
    <property type="entry name" value="NAD(P)-bd_dom_sf"/>
</dbReference>
<dbReference type="Proteomes" id="UP000274033">
    <property type="component" value="Unassembled WGS sequence"/>
</dbReference>
<dbReference type="Pfam" id="PF02254">
    <property type="entry name" value="TrkA_N"/>
    <property type="match status" value="1"/>
</dbReference>
<keyword evidence="8 9" id="KW-0472">Membrane</keyword>
<keyword evidence="7" id="KW-0406">Ion transport</keyword>
<feature type="transmembrane region" description="Helical" evidence="9">
    <location>
        <begin position="272"/>
        <end position="294"/>
    </location>
</feature>
<keyword evidence="3" id="KW-0050">Antiport</keyword>
<evidence type="ECO:0000256" key="6">
    <source>
        <dbReference type="ARBA" id="ARBA00022989"/>
    </source>
</evidence>
<evidence type="ECO:0000256" key="3">
    <source>
        <dbReference type="ARBA" id="ARBA00022449"/>
    </source>
</evidence>
<dbReference type="Gene3D" id="1.20.1530.20">
    <property type="match status" value="1"/>
</dbReference>
<keyword evidence="13" id="KW-1185">Reference proteome</keyword>
<dbReference type="GO" id="GO:0005886">
    <property type="term" value="C:plasma membrane"/>
    <property type="evidence" value="ECO:0007669"/>
    <property type="project" value="UniProtKB-SubCell"/>
</dbReference>